<protein>
    <submittedName>
        <fullName evidence="1">Uncharacterized protein</fullName>
    </submittedName>
</protein>
<reference evidence="1 2" key="1">
    <citation type="submission" date="2019-02" db="EMBL/GenBank/DDBJ databases">
        <title>Deep-cultivation of Planctomycetes and their phenomic and genomic characterization uncovers novel biology.</title>
        <authorList>
            <person name="Wiegand S."/>
            <person name="Jogler M."/>
            <person name="Boedeker C."/>
            <person name="Pinto D."/>
            <person name="Vollmers J."/>
            <person name="Rivas-Marin E."/>
            <person name="Kohn T."/>
            <person name="Peeters S.H."/>
            <person name="Heuer A."/>
            <person name="Rast P."/>
            <person name="Oberbeckmann S."/>
            <person name="Bunk B."/>
            <person name="Jeske O."/>
            <person name="Meyerdierks A."/>
            <person name="Storesund J.E."/>
            <person name="Kallscheuer N."/>
            <person name="Luecker S."/>
            <person name="Lage O.M."/>
            <person name="Pohl T."/>
            <person name="Merkel B.J."/>
            <person name="Hornburger P."/>
            <person name="Mueller R.-W."/>
            <person name="Bruemmer F."/>
            <person name="Labrenz M."/>
            <person name="Spormann A.M."/>
            <person name="Op Den Camp H."/>
            <person name="Overmann J."/>
            <person name="Amann R."/>
            <person name="Jetten M.S.M."/>
            <person name="Mascher T."/>
            <person name="Medema M.H."/>
            <person name="Devos D.P."/>
            <person name="Kaster A.-K."/>
            <person name="Ovreas L."/>
            <person name="Rohde M."/>
            <person name="Galperin M.Y."/>
            <person name="Jogler C."/>
        </authorList>
    </citation>
    <scope>NUCLEOTIDE SEQUENCE [LARGE SCALE GENOMIC DNA]</scope>
    <source>
        <strain evidence="1 2">Enr8</strain>
    </source>
</reference>
<name>A0A5C5UVR6_9BACT</name>
<keyword evidence="2" id="KW-1185">Reference proteome</keyword>
<dbReference type="Proteomes" id="UP000318878">
    <property type="component" value="Unassembled WGS sequence"/>
</dbReference>
<evidence type="ECO:0000313" key="1">
    <source>
        <dbReference type="EMBL" id="TWT29485.1"/>
    </source>
</evidence>
<gene>
    <name evidence="1" type="ORF">Enr8_50010</name>
</gene>
<comment type="caution">
    <text evidence="1">The sequence shown here is derived from an EMBL/GenBank/DDBJ whole genome shotgun (WGS) entry which is preliminary data.</text>
</comment>
<proteinExistence type="predicted"/>
<dbReference type="AlphaFoldDB" id="A0A5C5UVR6"/>
<evidence type="ECO:0000313" key="2">
    <source>
        <dbReference type="Proteomes" id="UP000318878"/>
    </source>
</evidence>
<dbReference type="EMBL" id="SJPF01000008">
    <property type="protein sequence ID" value="TWT29485.1"/>
    <property type="molecule type" value="Genomic_DNA"/>
</dbReference>
<organism evidence="1 2">
    <name type="scientific">Blastopirellula retiformator</name>
    <dbReference type="NCBI Taxonomy" id="2527970"/>
    <lineage>
        <taxon>Bacteria</taxon>
        <taxon>Pseudomonadati</taxon>
        <taxon>Planctomycetota</taxon>
        <taxon>Planctomycetia</taxon>
        <taxon>Pirellulales</taxon>
        <taxon>Pirellulaceae</taxon>
        <taxon>Blastopirellula</taxon>
    </lineage>
</organism>
<sequence length="91" mass="9981">MSAEETSPTCPNCRLAVTLPTDSQTGEIACPVCTMALYFVRLDEAGENPPVLIRQGSLAVSDWEELCRCLQRGDSLSTVDIVMLIEQYRDG</sequence>
<accession>A0A5C5UVR6</accession>